<protein>
    <submittedName>
        <fullName evidence="1">Uncharacterized protein</fullName>
    </submittedName>
</protein>
<dbReference type="EMBL" id="JAVDNV010000014">
    <property type="protein sequence ID" value="MDQ2311081.1"/>
    <property type="molecule type" value="Genomic_DNA"/>
</dbReference>
<dbReference type="GeneID" id="61382922"/>
<sequence>MINAKVILITVAILLVGMTGRCLHYDDLWHFVSVLSARLNFISTKTMVSALLTFRLVESNAYVNFYRAGDRVLEDGLRISDLELRLSKENGRTPLLLSFSLQGSCITLDAVKAHYPHLTLTDYPRAGSQNEVASYTASAGASGLAVTFSFAVKQPDCLSQVVISDKQ</sequence>
<gene>
    <name evidence="1" type="ORF">RBJ30_18525</name>
</gene>
<evidence type="ECO:0000313" key="2">
    <source>
        <dbReference type="Proteomes" id="UP001236270"/>
    </source>
</evidence>
<evidence type="ECO:0000313" key="1">
    <source>
        <dbReference type="EMBL" id="MDQ2311081.1"/>
    </source>
</evidence>
<reference evidence="1" key="1">
    <citation type="submission" date="2023-08" db="EMBL/GenBank/DDBJ databases">
        <title>WGS of pathogenic bacterial species, Los Angeles County Public Health Laboratories.</title>
        <authorList>
            <person name="Garrigues J.M."/>
            <person name="Green N.M."/>
        </authorList>
    </citation>
    <scope>NUCLEOTIDE SEQUENCE</scope>
    <source>
        <strain evidence="1">LACPHL-BACT-2023-00068</strain>
    </source>
</reference>
<dbReference type="RefSeq" id="WP_225823462.1">
    <property type="nucleotide sequence ID" value="NZ_CBCSIS010000011.1"/>
</dbReference>
<dbReference type="Proteomes" id="UP001236270">
    <property type="component" value="Unassembled WGS sequence"/>
</dbReference>
<comment type="caution">
    <text evidence="1">The sequence shown here is derived from an EMBL/GenBank/DDBJ whole genome shotgun (WGS) entry which is preliminary data.</text>
</comment>
<dbReference type="AlphaFoldDB" id="A0AAW8HV35"/>
<name>A0AAW8HV35_PLUGE</name>
<organism evidence="1 2">
    <name type="scientific">Pluralibacter gergoviae</name>
    <name type="common">Enterobacter gergoviae</name>
    <dbReference type="NCBI Taxonomy" id="61647"/>
    <lineage>
        <taxon>Bacteria</taxon>
        <taxon>Pseudomonadati</taxon>
        <taxon>Pseudomonadota</taxon>
        <taxon>Gammaproteobacteria</taxon>
        <taxon>Enterobacterales</taxon>
        <taxon>Enterobacteriaceae</taxon>
        <taxon>Pluralibacter</taxon>
    </lineage>
</organism>
<accession>A0AAW8HV35</accession>
<proteinExistence type="predicted"/>